<dbReference type="Pfam" id="PF04239">
    <property type="entry name" value="DUF421"/>
    <property type="match status" value="1"/>
</dbReference>
<organism evidence="9 10">
    <name type="scientific">Eiseniibacteriota bacterium</name>
    <dbReference type="NCBI Taxonomy" id="2212470"/>
    <lineage>
        <taxon>Bacteria</taxon>
        <taxon>Candidatus Eiseniibacteriota</taxon>
    </lineage>
</organism>
<dbReference type="Proteomes" id="UP000317691">
    <property type="component" value="Unassembled WGS sequence"/>
</dbReference>
<dbReference type="InterPro" id="IPR023090">
    <property type="entry name" value="UPF0702_alpha/beta_dom_sf"/>
</dbReference>
<evidence type="ECO:0000313" key="9">
    <source>
        <dbReference type="EMBL" id="TMQ65573.1"/>
    </source>
</evidence>
<keyword evidence="4 7" id="KW-0812">Transmembrane</keyword>
<comment type="caution">
    <text evidence="9">The sequence shown here is derived from an EMBL/GenBank/DDBJ whole genome shotgun (WGS) entry which is preliminary data.</text>
</comment>
<reference evidence="9 10" key="1">
    <citation type="journal article" date="2019" name="Nat. Microbiol.">
        <title>Mediterranean grassland soil C-N compound turnover is dependent on rainfall and depth, and is mediated by genomically divergent microorganisms.</title>
        <authorList>
            <person name="Diamond S."/>
            <person name="Andeer P.F."/>
            <person name="Li Z."/>
            <person name="Crits-Christoph A."/>
            <person name="Burstein D."/>
            <person name="Anantharaman K."/>
            <person name="Lane K.R."/>
            <person name="Thomas B.C."/>
            <person name="Pan C."/>
            <person name="Northen T.R."/>
            <person name="Banfield J.F."/>
        </authorList>
    </citation>
    <scope>NUCLEOTIDE SEQUENCE [LARGE SCALE GENOMIC DNA]</scope>
    <source>
        <strain evidence="9">WS_9</strain>
    </source>
</reference>
<name>A0A538TPL0_UNCEI</name>
<dbReference type="PANTHER" id="PTHR34582">
    <property type="entry name" value="UPF0702 TRANSMEMBRANE PROTEIN YCAP"/>
    <property type="match status" value="1"/>
</dbReference>
<dbReference type="EMBL" id="VBOZ01000012">
    <property type="protein sequence ID" value="TMQ65573.1"/>
    <property type="molecule type" value="Genomic_DNA"/>
</dbReference>
<dbReference type="PANTHER" id="PTHR34582:SF6">
    <property type="entry name" value="UPF0702 TRANSMEMBRANE PROTEIN YCAP"/>
    <property type="match status" value="1"/>
</dbReference>
<sequence length="177" mass="19048">MGGAVFNLSNPLLNIVARTAVIYLALLVGLRLTGKRQVGQFTPFDLLLLLLLSNAVQNAMVGPDTSVAGGLIAACTLFGANLIVAAIARGSRRAAKVVEGTATLLIRHGQVIQQNLDNEGISAEDLRRALREHGIDDVKLVRAAILEVDGSISVLREDEFPKVERPYHHIRGLKRKA</sequence>
<evidence type="ECO:0000256" key="7">
    <source>
        <dbReference type="SAM" id="Phobius"/>
    </source>
</evidence>
<keyword evidence="3" id="KW-1003">Cell membrane</keyword>
<keyword evidence="6 7" id="KW-0472">Membrane</keyword>
<evidence type="ECO:0000313" key="10">
    <source>
        <dbReference type="Proteomes" id="UP000317691"/>
    </source>
</evidence>
<feature type="domain" description="YetF C-terminal" evidence="8">
    <location>
        <begin position="91"/>
        <end position="159"/>
    </location>
</feature>
<dbReference type="GO" id="GO:0005886">
    <property type="term" value="C:plasma membrane"/>
    <property type="evidence" value="ECO:0007669"/>
    <property type="project" value="UniProtKB-SubCell"/>
</dbReference>
<evidence type="ECO:0000256" key="3">
    <source>
        <dbReference type="ARBA" id="ARBA00022475"/>
    </source>
</evidence>
<evidence type="ECO:0000256" key="6">
    <source>
        <dbReference type="ARBA" id="ARBA00023136"/>
    </source>
</evidence>
<evidence type="ECO:0000256" key="5">
    <source>
        <dbReference type="ARBA" id="ARBA00022989"/>
    </source>
</evidence>
<dbReference type="Gene3D" id="3.30.240.20">
    <property type="entry name" value="bsu07140 like domains"/>
    <property type="match status" value="1"/>
</dbReference>
<evidence type="ECO:0000259" key="8">
    <source>
        <dbReference type="Pfam" id="PF04239"/>
    </source>
</evidence>
<gene>
    <name evidence="9" type="ORF">E6K79_04385</name>
</gene>
<comment type="subcellular location">
    <subcellularLocation>
        <location evidence="1">Cell membrane</location>
        <topology evidence="1">Multi-pass membrane protein</topology>
    </subcellularLocation>
</comment>
<evidence type="ECO:0000256" key="4">
    <source>
        <dbReference type="ARBA" id="ARBA00022692"/>
    </source>
</evidence>
<comment type="similarity">
    <text evidence="2">Belongs to the UPF0702 family.</text>
</comment>
<keyword evidence="5 7" id="KW-1133">Transmembrane helix</keyword>
<evidence type="ECO:0000256" key="2">
    <source>
        <dbReference type="ARBA" id="ARBA00006448"/>
    </source>
</evidence>
<proteinExistence type="inferred from homology"/>
<feature type="transmembrane region" description="Helical" evidence="7">
    <location>
        <begin position="12"/>
        <end position="32"/>
    </location>
</feature>
<accession>A0A538TPL0</accession>
<dbReference type="AlphaFoldDB" id="A0A538TPL0"/>
<feature type="transmembrane region" description="Helical" evidence="7">
    <location>
        <begin position="44"/>
        <end position="61"/>
    </location>
</feature>
<evidence type="ECO:0000256" key="1">
    <source>
        <dbReference type="ARBA" id="ARBA00004651"/>
    </source>
</evidence>
<dbReference type="InterPro" id="IPR007353">
    <property type="entry name" value="DUF421"/>
</dbReference>
<protein>
    <submittedName>
        <fullName evidence="9">DUF421 domain-containing protein</fullName>
    </submittedName>
</protein>
<feature type="transmembrane region" description="Helical" evidence="7">
    <location>
        <begin position="67"/>
        <end position="88"/>
    </location>
</feature>